<dbReference type="EMBL" id="BART01018596">
    <property type="protein sequence ID" value="GAG76087.1"/>
    <property type="molecule type" value="Genomic_DNA"/>
</dbReference>
<dbReference type="AlphaFoldDB" id="X1B455"/>
<feature type="non-terminal residue" evidence="1">
    <location>
        <position position="77"/>
    </location>
</feature>
<comment type="caution">
    <text evidence="1">The sequence shown here is derived from an EMBL/GenBank/DDBJ whole genome shotgun (WGS) entry which is preliminary data.</text>
</comment>
<reference evidence="1" key="1">
    <citation type="journal article" date="2014" name="Front. Microbiol.">
        <title>High frequency of phylogenetically diverse reductive dehalogenase-homologous genes in deep subseafloor sedimentary metagenomes.</title>
        <authorList>
            <person name="Kawai M."/>
            <person name="Futagami T."/>
            <person name="Toyoda A."/>
            <person name="Takaki Y."/>
            <person name="Nishi S."/>
            <person name="Hori S."/>
            <person name="Arai W."/>
            <person name="Tsubouchi T."/>
            <person name="Morono Y."/>
            <person name="Uchiyama I."/>
            <person name="Ito T."/>
            <person name="Fujiyama A."/>
            <person name="Inagaki F."/>
            <person name="Takami H."/>
        </authorList>
    </citation>
    <scope>NUCLEOTIDE SEQUENCE</scope>
    <source>
        <strain evidence="1">Expedition CK06-06</strain>
    </source>
</reference>
<proteinExistence type="predicted"/>
<organism evidence="1">
    <name type="scientific">marine sediment metagenome</name>
    <dbReference type="NCBI Taxonomy" id="412755"/>
    <lineage>
        <taxon>unclassified sequences</taxon>
        <taxon>metagenomes</taxon>
        <taxon>ecological metagenomes</taxon>
    </lineage>
</organism>
<name>X1B455_9ZZZZ</name>
<protein>
    <submittedName>
        <fullName evidence="1">Uncharacterized protein</fullName>
    </submittedName>
</protein>
<evidence type="ECO:0000313" key="1">
    <source>
        <dbReference type="EMBL" id="GAG76087.1"/>
    </source>
</evidence>
<accession>X1B455</accession>
<sequence>MMAIVVFPTERKGSGDISFMMEVARALHQSPDIADEVVFVVDDQQKKDSIVKQFPHTQFRLLTAKQFENAVQPNKEG</sequence>
<gene>
    <name evidence="1" type="ORF">S01H4_35057</name>
</gene>